<keyword evidence="4" id="KW-1185">Reference proteome</keyword>
<evidence type="ECO:0000313" key="4">
    <source>
        <dbReference type="Proteomes" id="UP001642409"/>
    </source>
</evidence>
<protein>
    <submittedName>
        <fullName evidence="3">Hypothetical_protein</fullName>
    </submittedName>
</protein>
<comment type="caution">
    <text evidence="2">The sequence shown here is derived from an EMBL/GenBank/DDBJ whole genome shotgun (WGS) entry which is preliminary data.</text>
</comment>
<dbReference type="Proteomes" id="UP001642409">
    <property type="component" value="Unassembled WGS sequence"/>
</dbReference>
<dbReference type="EMBL" id="CATOUU010000380">
    <property type="protein sequence ID" value="CAI9927303.1"/>
    <property type="molecule type" value="Genomic_DNA"/>
</dbReference>
<feature type="region of interest" description="Disordered" evidence="1">
    <location>
        <begin position="37"/>
        <end position="62"/>
    </location>
</feature>
<sequence>MRKSIPSDVRVITKEDAMKGRGWVARTEHLKKIANTPQSACFRSVQRPDPPISPSELTSPPSLHYVKKNTPSQTLKKSLLNFDVLGKLEREQEKLIHSRFGELKKQTDLYYQKAEVFETVTGKLQQLLDYQKLQQENYQKKHEGEFKQFGSGNFEAPYKGQRLNKEKNALFAGQTQNMDIKELEATRMGVDFCKSELMMTHSNVMDKFRRSTSSFDKQIDRSQSLKSSKVGQDHKWEVFGFDYQIGSHVGHKTGEIGVVMKNQVGRDGKINGEQTEMKKWVTSKQLEKKFGNKQYKISISSK</sequence>
<proteinExistence type="predicted"/>
<accession>A0AA86NXR3</accession>
<gene>
    <name evidence="2" type="ORF">HINF_LOCUS14948</name>
    <name evidence="3" type="ORF">HINF_LOCUS1860</name>
</gene>
<dbReference type="EMBL" id="CAXDID020000003">
    <property type="protein sequence ID" value="CAL5972348.1"/>
    <property type="molecule type" value="Genomic_DNA"/>
</dbReference>
<evidence type="ECO:0000313" key="2">
    <source>
        <dbReference type="EMBL" id="CAI9927303.1"/>
    </source>
</evidence>
<organism evidence="2">
    <name type="scientific">Hexamita inflata</name>
    <dbReference type="NCBI Taxonomy" id="28002"/>
    <lineage>
        <taxon>Eukaryota</taxon>
        <taxon>Metamonada</taxon>
        <taxon>Diplomonadida</taxon>
        <taxon>Hexamitidae</taxon>
        <taxon>Hexamitinae</taxon>
        <taxon>Hexamita</taxon>
    </lineage>
</organism>
<dbReference type="AlphaFoldDB" id="A0AA86NXR3"/>
<evidence type="ECO:0000313" key="3">
    <source>
        <dbReference type="EMBL" id="CAL5972348.1"/>
    </source>
</evidence>
<name>A0AA86NXR3_9EUKA</name>
<reference evidence="2" key="1">
    <citation type="submission" date="2023-06" db="EMBL/GenBank/DDBJ databases">
        <authorList>
            <person name="Kurt Z."/>
        </authorList>
    </citation>
    <scope>NUCLEOTIDE SEQUENCE</scope>
</reference>
<reference evidence="3 4" key="2">
    <citation type="submission" date="2024-07" db="EMBL/GenBank/DDBJ databases">
        <authorList>
            <person name="Akdeniz Z."/>
        </authorList>
    </citation>
    <scope>NUCLEOTIDE SEQUENCE [LARGE SCALE GENOMIC DNA]</scope>
</reference>
<evidence type="ECO:0000256" key="1">
    <source>
        <dbReference type="SAM" id="MobiDB-lite"/>
    </source>
</evidence>